<dbReference type="InterPro" id="IPR007743">
    <property type="entry name" value="Immunity-related_GTPase-like"/>
</dbReference>
<gene>
    <name evidence="6" type="ORF">scyTo_0012330</name>
</gene>
<comment type="similarity">
    <text evidence="1">Belongs to the TRAFAC class dynamin-like GTPase superfamily. IRG family.</text>
</comment>
<protein>
    <recommendedName>
        <fullName evidence="5">IRG-type G domain-containing protein</fullName>
    </recommendedName>
</protein>
<feature type="domain" description="IRG-type G" evidence="5">
    <location>
        <begin position="53"/>
        <end position="234"/>
    </location>
</feature>
<keyword evidence="7" id="KW-1185">Reference proteome</keyword>
<name>A0A401P715_SCYTO</name>
<keyword evidence="3" id="KW-0378">Hydrolase</keyword>
<dbReference type="AlphaFoldDB" id="A0A401P715"/>
<organism evidence="6 7">
    <name type="scientific">Scyliorhinus torazame</name>
    <name type="common">Cloudy catshark</name>
    <name type="synonym">Catulus torazame</name>
    <dbReference type="NCBI Taxonomy" id="75743"/>
    <lineage>
        <taxon>Eukaryota</taxon>
        <taxon>Metazoa</taxon>
        <taxon>Chordata</taxon>
        <taxon>Craniata</taxon>
        <taxon>Vertebrata</taxon>
        <taxon>Chondrichthyes</taxon>
        <taxon>Elasmobranchii</taxon>
        <taxon>Galeomorphii</taxon>
        <taxon>Galeoidea</taxon>
        <taxon>Carcharhiniformes</taxon>
        <taxon>Scyliorhinidae</taxon>
        <taxon>Scyliorhinus</taxon>
    </lineage>
</organism>
<dbReference type="InterPro" id="IPR027417">
    <property type="entry name" value="P-loop_NTPase"/>
</dbReference>
<evidence type="ECO:0000256" key="2">
    <source>
        <dbReference type="ARBA" id="ARBA00022741"/>
    </source>
</evidence>
<keyword evidence="4" id="KW-0342">GTP-binding</keyword>
<dbReference type="PANTHER" id="PTHR32341">
    <property type="entry name" value="INTERFERON-INDUCIBLE GTPASE"/>
    <property type="match status" value="1"/>
</dbReference>
<dbReference type="STRING" id="75743.A0A401P715"/>
<evidence type="ECO:0000259" key="5">
    <source>
        <dbReference type="PROSITE" id="PS51716"/>
    </source>
</evidence>
<dbReference type="InterPro" id="IPR030385">
    <property type="entry name" value="G_IRG_dom"/>
</dbReference>
<comment type="caution">
    <text evidence="6">The sequence shown here is derived from an EMBL/GenBank/DDBJ whole genome shotgun (WGS) entry which is preliminary data.</text>
</comment>
<dbReference type="GO" id="GO:0005525">
    <property type="term" value="F:GTP binding"/>
    <property type="evidence" value="ECO:0007669"/>
    <property type="project" value="UniProtKB-KW"/>
</dbReference>
<proteinExistence type="inferred from homology"/>
<dbReference type="PANTHER" id="PTHR32341:SF17">
    <property type="entry name" value="IRG-TYPE G DOMAIN-CONTAINING PROTEIN"/>
    <property type="match status" value="1"/>
</dbReference>
<evidence type="ECO:0000256" key="3">
    <source>
        <dbReference type="ARBA" id="ARBA00022801"/>
    </source>
</evidence>
<dbReference type="Pfam" id="PF05049">
    <property type="entry name" value="IIGP"/>
    <property type="match status" value="1"/>
</dbReference>
<evidence type="ECO:0000256" key="4">
    <source>
        <dbReference type="ARBA" id="ARBA00023134"/>
    </source>
</evidence>
<dbReference type="PROSITE" id="PS51716">
    <property type="entry name" value="G_IRG"/>
    <property type="match status" value="1"/>
</dbReference>
<evidence type="ECO:0000313" key="6">
    <source>
        <dbReference type="EMBL" id="GCB68860.1"/>
    </source>
</evidence>
<dbReference type="OMA" id="MFKGMIW"/>
<dbReference type="FunFam" id="3.40.50.300:FF:000541">
    <property type="entry name" value="Immunity related GTPase M"/>
    <property type="match status" value="1"/>
</dbReference>
<dbReference type="EMBL" id="BFAA01005929">
    <property type="protein sequence ID" value="GCB68860.1"/>
    <property type="molecule type" value="Genomic_DNA"/>
</dbReference>
<dbReference type="InterPro" id="IPR051515">
    <property type="entry name" value="IRG"/>
</dbReference>
<dbReference type="GO" id="GO:0016020">
    <property type="term" value="C:membrane"/>
    <property type="evidence" value="ECO:0007669"/>
    <property type="project" value="InterPro"/>
</dbReference>
<dbReference type="Gene3D" id="3.40.50.300">
    <property type="entry name" value="P-loop containing nucleotide triphosphate hydrolases"/>
    <property type="match status" value="1"/>
</dbReference>
<evidence type="ECO:0000313" key="7">
    <source>
        <dbReference type="Proteomes" id="UP000288216"/>
    </source>
</evidence>
<reference evidence="6 7" key="1">
    <citation type="journal article" date="2018" name="Nat. Ecol. Evol.">
        <title>Shark genomes provide insights into elasmobranch evolution and the origin of vertebrates.</title>
        <authorList>
            <person name="Hara Y"/>
            <person name="Yamaguchi K"/>
            <person name="Onimaru K"/>
            <person name="Kadota M"/>
            <person name="Koyanagi M"/>
            <person name="Keeley SD"/>
            <person name="Tatsumi K"/>
            <person name="Tanaka K"/>
            <person name="Motone F"/>
            <person name="Kageyama Y"/>
            <person name="Nozu R"/>
            <person name="Adachi N"/>
            <person name="Nishimura O"/>
            <person name="Nakagawa R"/>
            <person name="Tanegashima C"/>
            <person name="Kiyatake I"/>
            <person name="Matsumoto R"/>
            <person name="Murakumo K"/>
            <person name="Nishida K"/>
            <person name="Terakita A"/>
            <person name="Kuratani S"/>
            <person name="Sato K"/>
            <person name="Hyodo S Kuraku.S."/>
        </authorList>
    </citation>
    <scope>NUCLEOTIDE SEQUENCE [LARGE SCALE GENOMIC DNA]</scope>
</reference>
<dbReference type="OrthoDB" id="422720at2759"/>
<keyword evidence="2" id="KW-0547">Nucleotide-binding</keyword>
<accession>A0A401P715</accession>
<sequence length="416" mass="45661">MGGASSRDQTAETSNSSFFTEDELKNLKSDYEMGGVTNVKPLIQKKIKELDNTQLNIAVTGETGAGKSTFINAMRGLNEDDEGAAETGSTETTMEPTGYRHPSLPNVCFWDLPGMGTKKFPANKYLKEMKFKRYDFFIIISACRFTEHDVNLAIEIKRLGKNFYYIRSKIDNDLYSLGKGGRKFDAEEELEKIRNYCISNLQEAGIPSPCVFLISNFDLNLYDFQLFNKALEGDLPSIKKSVYILALPNLNLEIVEKKNKELKKRVWMLATLSGVLGAVPIPGVSLGCDIAILIGGIIDFRKCLGLDDASLERLAKLAGKPVEDLKAVVKTPLVGEITPEILNRLAWGSAAVVISVLELALDIVPVVGSIFGAGSSFLMTYKLLTGALDDLTGNAKRVVKTAFGIDENDPEQTSTQ</sequence>
<evidence type="ECO:0000256" key="1">
    <source>
        <dbReference type="ARBA" id="ARBA00005429"/>
    </source>
</evidence>
<dbReference type="SUPFAM" id="SSF52540">
    <property type="entry name" value="P-loop containing nucleoside triphosphate hydrolases"/>
    <property type="match status" value="1"/>
</dbReference>
<dbReference type="Proteomes" id="UP000288216">
    <property type="component" value="Unassembled WGS sequence"/>
</dbReference>
<dbReference type="GO" id="GO:0003924">
    <property type="term" value="F:GTPase activity"/>
    <property type="evidence" value="ECO:0007669"/>
    <property type="project" value="TreeGrafter"/>
</dbReference>